<organism evidence="6 7">
    <name type="scientific">Clavelina lepadiformis</name>
    <name type="common">Light-bulb sea squirt</name>
    <name type="synonym">Ascidia lepadiformis</name>
    <dbReference type="NCBI Taxonomy" id="159417"/>
    <lineage>
        <taxon>Eukaryota</taxon>
        <taxon>Metazoa</taxon>
        <taxon>Chordata</taxon>
        <taxon>Tunicata</taxon>
        <taxon>Ascidiacea</taxon>
        <taxon>Aplousobranchia</taxon>
        <taxon>Clavelinidae</taxon>
        <taxon>Clavelina</taxon>
    </lineage>
</organism>
<evidence type="ECO:0000256" key="2">
    <source>
        <dbReference type="ARBA" id="ARBA00023015"/>
    </source>
</evidence>
<comment type="subcellular location">
    <subcellularLocation>
        <location evidence="1">Nucleus</location>
    </subcellularLocation>
</comment>
<comment type="caution">
    <text evidence="6">The sequence shown here is derived from an EMBL/GenBank/DDBJ whole genome shotgun (WGS) entry which is preliminary data.</text>
</comment>
<evidence type="ECO:0000256" key="1">
    <source>
        <dbReference type="ARBA" id="ARBA00004123"/>
    </source>
</evidence>
<dbReference type="CDD" id="cd07978">
    <property type="entry name" value="HFD_TAF13"/>
    <property type="match status" value="1"/>
</dbReference>
<keyword evidence="3" id="KW-0804">Transcription</keyword>
<dbReference type="InterPro" id="IPR003195">
    <property type="entry name" value="TFIID_TAF13"/>
</dbReference>
<dbReference type="InterPro" id="IPR009072">
    <property type="entry name" value="Histone-fold"/>
</dbReference>
<keyword evidence="2" id="KW-0805">Transcription regulation</keyword>
<dbReference type="PANTHER" id="PTHR11380">
    <property type="entry name" value="TRANSCRIPTION INITIATION FACTOR TFIID/SUPT3-RELATED"/>
    <property type="match status" value="1"/>
</dbReference>
<proteinExistence type="inferred from homology"/>
<comment type="similarity">
    <text evidence="5">Belongs to the SPT3 family.</text>
</comment>
<name>A0ABP0FT43_CLALP</name>
<evidence type="ECO:0000256" key="3">
    <source>
        <dbReference type="ARBA" id="ARBA00023163"/>
    </source>
</evidence>
<evidence type="ECO:0008006" key="8">
    <source>
        <dbReference type="Google" id="ProtNLM"/>
    </source>
</evidence>
<dbReference type="Proteomes" id="UP001642483">
    <property type="component" value="Unassembled WGS sequence"/>
</dbReference>
<evidence type="ECO:0000313" key="7">
    <source>
        <dbReference type="Proteomes" id="UP001642483"/>
    </source>
</evidence>
<dbReference type="SUPFAM" id="SSF47113">
    <property type="entry name" value="Histone-fold"/>
    <property type="match status" value="1"/>
</dbReference>
<evidence type="ECO:0000256" key="5">
    <source>
        <dbReference type="ARBA" id="ARBA00061274"/>
    </source>
</evidence>
<sequence>MSAAKKIKLDVEQEKMPMELADSCETSSSPIFQKEIQCMLHGFGDVAEPLEETAVMVHKIVHAKMCDIIMMVSATAQNRGSKSIGIEDVIYLLTPDKSKLNRYLNHLKFKDMKGKFTDEPGHEDLVLNDIQETFDKSYKRIRICRKFLQCIKPKENLNEMFNSGANDPVRLKRLARAEFQTRDMNTNEYLLFSECRSVTFAKKPMKFYNWFEEVLLQVEVQPSHFGWESLEFLAHDLVAEIVDAALLVKNDQERNCKPYEPDNTLLQTATHGMPKKQKTSLTCSHIREAFRRLNYFRPITF</sequence>
<gene>
    <name evidence="6" type="ORF">CVLEPA_LOCUS13570</name>
</gene>
<protein>
    <recommendedName>
        <fullName evidence="8">Transcription initiation protein SPT3 homolog</fullName>
    </recommendedName>
</protein>
<dbReference type="EMBL" id="CAWYQH010000096">
    <property type="protein sequence ID" value="CAK8682787.1"/>
    <property type="molecule type" value="Genomic_DNA"/>
</dbReference>
<dbReference type="Pfam" id="PF02269">
    <property type="entry name" value="TFIID-18kDa"/>
    <property type="match status" value="1"/>
</dbReference>
<keyword evidence="4" id="KW-0539">Nucleus</keyword>
<evidence type="ECO:0000313" key="6">
    <source>
        <dbReference type="EMBL" id="CAK8682787.1"/>
    </source>
</evidence>
<dbReference type="Gene3D" id="1.10.20.10">
    <property type="entry name" value="Histone, subunit A"/>
    <property type="match status" value="1"/>
</dbReference>
<accession>A0ABP0FT43</accession>
<keyword evidence="7" id="KW-1185">Reference proteome</keyword>
<evidence type="ECO:0000256" key="4">
    <source>
        <dbReference type="ARBA" id="ARBA00023242"/>
    </source>
</evidence>
<dbReference type="PANTHER" id="PTHR11380:SF16">
    <property type="entry name" value="TRANSCRIPTION INITIATION PROTEIN SPT3 HOMOLOG"/>
    <property type="match status" value="1"/>
</dbReference>
<reference evidence="6 7" key="1">
    <citation type="submission" date="2024-02" db="EMBL/GenBank/DDBJ databases">
        <authorList>
            <person name="Daric V."/>
            <person name="Darras S."/>
        </authorList>
    </citation>
    <scope>NUCLEOTIDE SEQUENCE [LARGE SCALE GENOMIC DNA]</scope>
</reference>